<comment type="caution">
    <text evidence="3">The sequence shown here is derived from an EMBL/GenBank/DDBJ whole genome shotgun (WGS) entry which is preliminary data.</text>
</comment>
<dbReference type="OrthoDB" id="3555609at2759"/>
<evidence type="ECO:0000256" key="1">
    <source>
        <dbReference type="SAM" id="MobiDB-lite"/>
    </source>
</evidence>
<organism evidence="3 4">
    <name type="scientific">Botryotinia convoluta</name>
    <dbReference type="NCBI Taxonomy" id="54673"/>
    <lineage>
        <taxon>Eukaryota</taxon>
        <taxon>Fungi</taxon>
        <taxon>Dikarya</taxon>
        <taxon>Ascomycota</taxon>
        <taxon>Pezizomycotina</taxon>
        <taxon>Leotiomycetes</taxon>
        <taxon>Helotiales</taxon>
        <taxon>Sclerotiniaceae</taxon>
        <taxon>Botryotinia</taxon>
    </lineage>
</organism>
<feature type="transmembrane region" description="Helical" evidence="2">
    <location>
        <begin position="279"/>
        <end position="299"/>
    </location>
</feature>
<name>A0A4Z1IFL1_9HELO</name>
<feature type="region of interest" description="Disordered" evidence="1">
    <location>
        <begin position="315"/>
        <end position="340"/>
    </location>
</feature>
<evidence type="ECO:0000313" key="4">
    <source>
        <dbReference type="Proteomes" id="UP000297527"/>
    </source>
</evidence>
<protein>
    <submittedName>
        <fullName evidence="3">Uncharacterized protein</fullName>
    </submittedName>
</protein>
<keyword evidence="4" id="KW-1185">Reference proteome</keyword>
<dbReference type="EMBL" id="PQXN01000037">
    <property type="protein sequence ID" value="TGO60258.1"/>
    <property type="molecule type" value="Genomic_DNA"/>
</dbReference>
<keyword evidence="2" id="KW-0472">Membrane</keyword>
<gene>
    <name evidence="3" type="ORF">BCON_0037g00590</name>
</gene>
<keyword evidence="2" id="KW-1133">Transmembrane helix</keyword>
<accession>A0A4Z1IFL1</accession>
<evidence type="ECO:0000256" key="2">
    <source>
        <dbReference type="SAM" id="Phobius"/>
    </source>
</evidence>
<keyword evidence="2" id="KW-0812">Transmembrane</keyword>
<dbReference type="AlphaFoldDB" id="A0A4Z1IFL1"/>
<reference evidence="3 4" key="1">
    <citation type="submission" date="2017-12" db="EMBL/GenBank/DDBJ databases">
        <title>Comparative genomics of Botrytis spp.</title>
        <authorList>
            <person name="Valero-Jimenez C.A."/>
            <person name="Tapia P."/>
            <person name="Veloso J."/>
            <person name="Silva-Moreno E."/>
            <person name="Staats M."/>
            <person name="Valdes J.H."/>
            <person name="Van Kan J.A.L."/>
        </authorList>
    </citation>
    <scope>NUCLEOTIDE SEQUENCE [LARGE SCALE GENOMIC DNA]</scope>
    <source>
        <strain evidence="3 4">MUCL11595</strain>
    </source>
</reference>
<dbReference type="Proteomes" id="UP000297527">
    <property type="component" value="Unassembled WGS sequence"/>
</dbReference>
<evidence type="ECO:0000313" key="3">
    <source>
        <dbReference type="EMBL" id="TGO60258.1"/>
    </source>
</evidence>
<proteinExistence type="predicted"/>
<sequence>MPFSIRSSFNRLFGHHCPTCQTGIFNPKLPKKTPKETISFQSIVEEHFTSIIREDPRIIKRRLHVFVGQPITLHLTVSENEHVHEYLCFDWGRPESRNLDFQEDIVKTQEDLAESWQVAERTSPKEGKKMVVKRGFVITPLETEICRGLYPRSPTRYWKAKHTLSREYVDVGFGLEISSFWGRRGGKNHASLEFLVLIRLDNETKHIGGLIFESPALTEVLTDGGNPPIFRMDTISRLRDTRKRGVNFLSGQMMKILEEKSNMDMIISFILGGSRLRCAVFILTFLGCIAMFAVFRYLMHVEEYLVSIRAEPNARQEKKEIQESKTRAQEDRTTMAKAEETSKGIPCPVESYGDWRTRPFWLGVPDVEPSKNMDMRFLMEEQMWAVRERDRVVMIKRLMEMQCAMRRRLGLREWRGELDGSGEMGKWGSAHSSGVDRLER</sequence>